<dbReference type="Pfam" id="PF11951">
    <property type="entry name" value="Fungal_trans_2"/>
    <property type="match status" value="1"/>
</dbReference>
<dbReference type="Proteomes" id="UP001600888">
    <property type="component" value="Unassembled WGS sequence"/>
</dbReference>
<organism evidence="2 3">
    <name type="scientific">Diaporthe vaccinii</name>
    <dbReference type="NCBI Taxonomy" id="105482"/>
    <lineage>
        <taxon>Eukaryota</taxon>
        <taxon>Fungi</taxon>
        <taxon>Dikarya</taxon>
        <taxon>Ascomycota</taxon>
        <taxon>Pezizomycotina</taxon>
        <taxon>Sordariomycetes</taxon>
        <taxon>Sordariomycetidae</taxon>
        <taxon>Diaporthales</taxon>
        <taxon>Diaporthaceae</taxon>
        <taxon>Diaporthe</taxon>
        <taxon>Diaporthe eres species complex</taxon>
    </lineage>
</organism>
<evidence type="ECO:0000256" key="1">
    <source>
        <dbReference type="ARBA" id="ARBA00023242"/>
    </source>
</evidence>
<dbReference type="InterPro" id="IPR021858">
    <property type="entry name" value="Fun_TF"/>
</dbReference>
<proteinExistence type="predicted"/>
<dbReference type="PANTHER" id="PTHR37540:SF5">
    <property type="entry name" value="TRANSCRIPTION FACTOR DOMAIN-CONTAINING PROTEIN"/>
    <property type="match status" value="1"/>
</dbReference>
<gene>
    <name evidence="2" type="ORF">FJTKL_04571</name>
</gene>
<evidence type="ECO:0000313" key="3">
    <source>
        <dbReference type="Proteomes" id="UP001600888"/>
    </source>
</evidence>
<evidence type="ECO:0000313" key="2">
    <source>
        <dbReference type="EMBL" id="KAL2273400.1"/>
    </source>
</evidence>
<sequence>MPCADGFTWYGEPSLIPRAASAFAFITFPEEIDVKARGMLCTYFTHLKGTMYPIARYAFSDAADAYWFHWTQVDLAYLHSVLFTTSFFYDTLTVQKSESTKYHSYRAIRELNKQLADSKTALSDTTTTVVMAMALIAACFGDLESAHIHVAGLKRIIDLRGGITAYRSRPLLQAKLYRAGLIYSICTGCEPAFPNEALPYSSAFDHLPRLSPLKPPDASSPSRSRAFVRTLDRRLYKIFKDVQDLSQLLNSSYETGHKIQQLALEELLTSVQSRLLKLRFHNSANSISELLRLALTAYLTTVFWSFPDLKFDYPHLAAQLRRTCLSFSPTTITEKRHFVWALTVGAISLYHGHDQAWLRQRLYPLIPEYLGSNWLQARETLSQVMWIGSIHDCPAIEVFGGFLRESYERAAPIVEASPDW</sequence>
<keyword evidence="3" id="KW-1185">Reference proteome</keyword>
<keyword evidence="1" id="KW-0539">Nucleus</keyword>
<dbReference type="EMBL" id="JBAWTH010000188">
    <property type="protein sequence ID" value="KAL2273400.1"/>
    <property type="molecule type" value="Genomic_DNA"/>
</dbReference>
<comment type="caution">
    <text evidence="2">The sequence shown here is derived from an EMBL/GenBank/DDBJ whole genome shotgun (WGS) entry which is preliminary data.</text>
</comment>
<reference evidence="2 3" key="1">
    <citation type="submission" date="2024-03" db="EMBL/GenBank/DDBJ databases">
        <title>A high-quality draft genome sequence of Diaporthe vaccinii, a causative agent of upright dieback and viscid rot disease in cranberry plants.</title>
        <authorList>
            <person name="Sarrasin M."/>
            <person name="Lang B.F."/>
            <person name="Burger G."/>
        </authorList>
    </citation>
    <scope>NUCLEOTIDE SEQUENCE [LARGE SCALE GENOMIC DNA]</scope>
    <source>
        <strain evidence="2 3">IS7</strain>
    </source>
</reference>
<evidence type="ECO:0008006" key="4">
    <source>
        <dbReference type="Google" id="ProtNLM"/>
    </source>
</evidence>
<accession>A0ABR4DSQ5</accession>
<dbReference type="PANTHER" id="PTHR37540">
    <property type="entry name" value="TRANSCRIPTION FACTOR (ACR-2), PUTATIVE-RELATED-RELATED"/>
    <property type="match status" value="1"/>
</dbReference>
<protein>
    <recommendedName>
        <fullName evidence="4">C6 zinc finger domain-containing protein</fullName>
    </recommendedName>
</protein>
<name>A0ABR4DSQ5_9PEZI</name>